<evidence type="ECO:0000313" key="2">
    <source>
        <dbReference type="EMBL" id="PMD45956.1"/>
    </source>
</evidence>
<gene>
    <name evidence="2" type="ORF">L207DRAFT_506952</name>
</gene>
<accession>A0A2J6S5C1</accession>
<protein>
    <submittedName>
        <fullName evidence="2">NAD(P)-binding protein</fullName>
    </submittedName>
</protein>
<dbReference type="Gene3D" id="3.40.50.720">
    <property type="entry name" value="NAD(P)-binding Rossmann-like Domain"/>
    <property type="match status" value="1"/>
</dbReference>
<evidence type="ECO:0000259" key="1">
    <source>
        <dbReference type="Pfam" id="PF05368"/>
    </source>
</evidence>
<evidence type="ECO:0000313" key="3">
    <source>
        <dbReference type="Proteomes" id="UP000235786"/>
    </source>
</evidence>
<reference evidence="2 3" key="1">
    <citation type="submission" date="2016-04" db="EMBL/GenBank/DDBJ databases">
        <title>A degradative enzymes factory behind the ericoid mycorrhizal symbiosis.</title>
        <authorList>
            <consortium name="DOE Joint Genome Institute"/>
            <person name="Martino E."/>
            <person name="Morin E."/>
            <person name="Grelet G."/>
            <person name="Kuo A."/>
            <person name="Kohler A."/>
            <person name="Daghino S."/>
            <person name="Barry K."/>
            <person name="Choi C."/>
            <person name="Cichocki N."/>
            <person name="Clum A."/>
            <person name="Copeland A."/>
            <person name="Hainaut M."/>
            <person name="Haridas S."/>
            <person name="Labutti K."/>
            <person name="Lindquist E."/>
            <person name="Lipzen A."/>
            <person name="Khouja H.-R."/>
            <person name="Murat C."/>
            <person name="Ohm R."/>
            <person name="Olson A."/>
            <person name="Spatafora J."/>
            <person name="Veneault-Fourrey C."/>
            <person name="Henrissat B."/>
            <person name="Grigoriev I."/>
            <person name="Martin F."/>
            <person name="Perotto S."/>
        </authorList>
    </citation>
    <scope>NUCLEOTIDE SEQUENCE [LARGE SCALE GENOMIC DNA]</scope>
    <source>
        <strain evidence="2 3">F</strain>
    </source>
</reference>
<dbReference type="SUPFAM" id="SSF51735">
    <property type="entry name" value="NAD(P)-binding Rossmann-fold domains"/>
    <property type="match status" value="1"/>
</dbReference>
<dbReference type="OrthoDB" id="419598at2759"/>
<keyword evidence="3" id="KW-1185">Reference proteome</keyword>
<dbReference type="AlphaFoldDB" id="A0A2J6S5C1"/>
<dbReference type="STRING" id="1149755.A0A2J6S5C1"/>
<dbReference type="InterPro" id="IPR051604">
    <property type="entry name" value="Ergot_Alk_Oxidoreductase"/>
</dbReference>
<dbReference type="EMBL" id="KZ613939">
    <property type="protein sequence ID" value="PMD45956.1"/>
    <property type="molecule type" value="Genomic_DNA"/>
</dbReference>
<dbReference type="Proteomes" id="UP000235786">
    <property type="component" value="Unassembled WGS sequence"/>
</dbReference>
<dbReference type="PANTHER" id="PTHR43162">
    <property type="match status" value="1"/>
</dbReference>
<dbReference type="InterPro" id="IPR036291">
    <property type="entry name" value="NAD(P)-bd_dom_sf"/>
</dbReference>
<dbReference type="Pfam" id="PF05368">
    <property type="entry name" value="NmrA"/>
    <property type="match status" value="1"/>
</dbReference>
<proteinExistence type="predicted"/>
<name>A0A2J6S5C1_HYAVF</name>
<sequence>MTSHKVIVFGPTGAVGSAAARTAEELGAKVILAMRNLEKTIPSLDAAKEKEGNFERVYADLTKPTTVRDAVDTTGAKYAFIYCAHGSSDHMKSTIEALKSAGVELVVFLSSYTVRGDLTAIQPSEVIPYRHAQVELNLREIFGANGFVAARPGSFAYNTLQYKAALEKGEVKLYMPDAKVDCIVPEDIGRVCGTVLAKGPQDEQRAIYLYGPELLTQADTVRILGKVLGKNPKIKIIDEQAAYKMLVEERRMPALIAKYMINQMGKNITEHFSVFGYSIRETELSHVQKYSGKEATTFVKWVEQNIQMFVS</sequence>
<dbReference type="PANTHER" id="PTHR43162:SF1">
    <property type="entry name" value="PRESTALK A DIFFERENTIATION PROTEIN A"/>
    <property type="match status" value="1"/>
</dbReference>
<feature type="domain" description="NmrA-like" evidence="1">
    <location>
        <begin position="3"/>
        <end position="276"/>
    </location>
</feature>
<dbReference type="InterPro" id="IPR008030">
    <property type="entry name" value="NmrA-like"/>
</dbReference>
<organism evidence="2 3">
    <name type="scientific">Hyaloscypha variabilis (strain UAMH 11265 / GT02V1 / F)</name>
    <name type="common">Meliniomyces variabilis</name>
    <dbReference type="NCBI Taxonomy" id="1149755"/>
    <lineage>
        <taxon>Eukaryota</taxon>
        <taxon>Fungi</taxon>
        <taxon>Dikarya</taxon>
        <taxon>Ascomycota</taxon>
        <taxon>Pezizomycotina</taxon>
        <taxon>Leotiomycetes</taxon>
        <taxon>Helotiales</taxon>
        <taxon>Hyaloscyphaceae</taxon>
        <taxon>Hyaloscypha</taxon>
        <taxon>Hyaloscypha variabilis</taxon>
    </lineage>
</organism>